<dbReference type="PANTHER" id="PTHR34597">
    <property type="entry name" value="SLR1661 PROTEIN"/>
    <property type="match status" value="1"/>
</dbReference>
<feature type="chain" id="PRO_5015664663" description="Haemolysin activator HlyB C-terminal domain-containing protein" evidence="1">
    <location>
        <begin position="28"/>
        <end position="530"/>
    </location>
</feature>
<comment type="caution">
    <text evidence="3">The sequence shown here is derived from an EMBL/GenBank/DDBJ whole genome shotgun (WGS) entry which is preliminary data.</text>
</comment>
<feature type="signal peptide" evidence="1">
    <location>
        <begin position="1"/>
        <end position="27"/>
    </location>
</feature>
<gene>
    <name evidence="3" type="ORF">CW354_09590</name>
</gene>
<dbReference type="InterPro" id="IPR005565">
    <property type="entry name" value="Hemolysn_activator_HlyB_C"/>
</dbReference>
<evidence type="ECO:0000313" key="3">
    <source>
        <dbReference type="EMBL" id="PQA88528.1"/>
    </source>
</evidence>
<accession>A0A2S7K7T6</accession>
<dbReference type="Pfam" id="PF03865">
    <property type="entry name" value="ShlB"/>
    <property type="match status" value="1"/>
</dbReference>
<evidence type="ECO:0000256" key="1">
    <source>
        <dbReference type="SAM" id="SignalP"/>
    </source>
</evidence>
<proteinExistence type="predicted"/>
<dbReference type="RefSeq" id="WP_104829772.1">
    <property type="nucleotide sequence ID" value="NZ_PJCH01000005.1"/>
</dbReference>
<protein>
    <recommendedName>
        <fullName evidence="2">Haemolysin activator HlyB C-terminal domain-containing protein</fullName>
    </recommendedName>
</protein>
<feature type="domain" description="Haemolysin activator HlyB C-terminal" evidence="2">
    <location>
        <begin position="200"/>
        <end position="490"/>
    </location>
</feature>
<dbReference type="Gene3D" id="2.40.160.50">
    <property type="entry name" value="membrane protein fhac: a member of the omp85/tpsb transporter family"/>
    <property type="match status" value="1"/>
</dbReference>
<organism evidence="3 4">
    <name type="scientific">Hyphococcus luteus</name>
    <dbReference type="NCBI Taxonomy" id="2058213"/>
    <lineage>
        <taxon>Bacteria</taxon>
        <taxon>Pseudomonadati</taxon>
        <taxon>Pseudomonadota</taxon>
        <taxon>Alphaproteobacteria</taxon>
        <taxon>Parvularculales</taxon>
        <taxon>Parvularculaceae</taxon>
        <taxon>Hyphococcus</taxon>
    </lineage>
</organism>
<reference evidence="3 4" key="1">
    <citation type="submission" date="2017-12" db="EMBL/GenBank/DDBJ databases">
        <authorList>
            <person name="Hurst M.R.H."/>
        </authorList>
    </citation>
    <scope>NUCLEOTIDE SEQUENCE [LARGE SCALE GENOMIC DNA]</scope>
    <source>
        <strain evidence="3 4">SY-3-19</strain>
    </source>
</reference>
<dbReference type="GO" id="GO:0098046">
    <property type="term" value="C:type V protein secretion system complex"/>
    <property type="evidence" value="ECO:0007669"/>
    <property type="project" value="TreeGrafter"/>
</dbReference>
<dbReference type="Gene3D" id="3.10.20.310">
    <property type="entry name" value="membrane protein fhac"/>
    <property type="match status" value="1"/>
</dbReference>
<dbReference type="GO" id="GO:0046819">
    <property type="term" value="P:protein secretion by the type V secretion system"/>
    <property type="evidence" value="ECO:0007669"/>
    <property type="project" value="TreeGrafter"/>
</dbReference>
<name>A0A2S7K7T6_9PROT</name>
<evidence type="ECO:0000259" key="2">
    <source>
        <dbReference type="Pfam" id="PF03865"/>
    </source>
</evidence>
<dbReference type="GO" id="GO:0008320">
    <property type="term" value="F:protein transmembrane transporter activity"/>
    <property type="evidence" value="ECO:0007669"/>
    <property type="project" value="TreeGrafter"/>
</dbReference>
<evidence type="ECO:0000313" key="4">
    <source>
        <dbReference type="Proteomes" id="UP000239504"/>
    </source>
</evidence>
<keyword evidence="4" id="KW-1185">Reference proteome</keyword>
<dbReference type="EMBL" id="PJCH01000005">
    <property type="protein sequence ID" value="PQA88528.1"/>
    <property type="molecule type" value="Genomic_DNA"/>
</dbReference>
<sequence length="530" mass="57883">MRSGFFLIRRICLLCTAVAASFAAALAAEERLAPGEIAEEGGAAESKPQAVRPFLIRGLRFEGTEVPANVADAARPFIGRMATKETLDELSAAMSKAYKESDVAFFTLAVPNQSFKNGVVRVRVAEGRIGKVRFVGETEGRKHKMITAYAERLQSPGPASRAQLERAFSLARDIPGLTVEPVLRYGDEPGELAIDMKLDYKRPTVSFGFNNRTTRLVEDGQFTAVGKAYRLLRDGDMTTLRLGASVDFKDSLQAGLSHSTPVGRNGVRAEARATVLRSRPAGTGIEGDAELYSAALTAPLIRSFKRNMLLRASFDAVNSDNAAFGSLIATEETRALRLSLAFSDRPGRFSYRVKLEGAQGIDVAGANVTERIGDENYFKLKGDVSLARRFGDGFYLRLKSAGQWTGDALPANERFSLGGPRFGRAFKNSLINADRGYAFLLEPAWRPIGGGDFSKSEIYAFADYAQADVFSRLSGANRTYDIGSYGAGLRAAFKDKGVLELEASHPYDQPVPGYGQDWRFSIGWRLDWRP</sequence>
<dbReference type="Proteomes" id="UP000239504">
    <property type="component" value="Unassembled WGS sequence"/>
</dbReference>
<dbReference type="InterPro" id="IPR051544">
    <property type="entry name" value="TPS_OM_transporter"/>
</dbReference>
<dbReference type="PANTHER" id="PTHR34597:SF6">
    <property type="entry name" value="BLR6126 PROTEIN"/>
    <property type="match status" value="1"/>
</dbReference>
<dbReference type="AlphaFoldDB" id="A0A2S7K7T6"/>
<dbReference type="OrthoDB" id="7497550at2"/>
<keyword evidence="1" id="KW-0732">Signal</keyword>